<dbReference type="RefSeq" id="WP_047941530.1">
    <property type="nucleotide sequence ID" value="NZ_LDPH01000006.1"/>
</dbReference>
<dbReference type="AlphaFoldDB" id="A0A0J1IM01"/>
<dbReference type="Proteomes" id="UP000036045">
    <property type="component" value="Unassembled WGS sequence"/>
</dbReference>
<proteinExistence type="predicted"/>
<dbReference type="GO" id="GO:0016747">
    <property type="term" value="F:acyltransferase activity, transferring groups other than amino-acyl groups"/>
    <property type="evidence" value="ECO:0007669"/>
    <property type="project" value="InterPro"/>
</dbReference>
<reference evidence="2 3" key="1">
    <citation type="submission" date="2015-05" db="EMBL/GenBank/DDBJ databases">
        <title>Whole genome sequence and identification of bacterial endophytes from Costus igneus.</title>
        <authorList>
            <person name="Lee Y.P."/>
            <person name="Gan H.M."/>
            <person name="Eng W."/>
            <person name="Wheatley M.S."/>
            <person name="Caraballo A."/>
            <person name="Polter S."/>
            <person name="Savka M.A."/>
            <person name="Hudson A.O."/>
        </authorList>
    </citation>
    <scope>NUCLEOTIDE SEQUENCE [LARGE SCALE GENOMIC DNA]</scope>
    <source>
        <strain evidence="2 3">RIT379</strain>
    </source>
</reference>
<evidence type="ECO:0000259" key="1">
    <source>
        <dbReference type="PROSITE" id="PS51186"/>
    </source>
</evidence>
<feature type="domain" description="N-acetyltransferase" evidence="1">
    <location>
        <begin position="2"/>
        <end position="151"/>
    </location>
</feature>
<dbReference type="PROSITE" id="PS51186">
    <property type="entry name" value="GNAT"/>
    <property type="match status" value="1"/>
</dbReference>
<dbReference type="OrthoDB" id="423921at2"/>
<organism evidence="2 3">
    <name type="scientific">Niallia circulans</name>
    <name type="common">Bacillus circulans</name>
    <dbReference type="NCBI Taxonomy" id="1397"/>
    <lineage>
        <taxon>Bacteria</taxon>
        <taxon>Bacillati</taxon>
        <taxon>Bacillota</taxon>
        <taxon>Bacilli</taxon>
        <taxon>Bacillales</taxon>
        <taxon>Bacillaceae</taxon>
        <taxon>Niallia</taxon>
    </lineage>
</organism>
<sequence>MYSFQLITQEQAEEIAFNWHYDGKYAFYNMEADEEDLTEFLDRDKRADSVYAVTENNRLIGFFSIHHEENDTIDIGLGLRPDLTGQGLGYTFLATGITYIKERFSPAFITLAVAVFNDRAIKLYKKAGFKEEATFLQYTNGGEYEFVKMIYPCKKSVDFN</sequence>
<evidence type="ECO:0000313" key="2">
    <source>
        <dbReference type="EMBL" id="KLV26994.1"/>
    </source>
</evidence>
<dbReference type="PANTHER" id="PTHR43792:SF1">
    <property type="entry name" value="N-ACETYLTRANSFERASE DOMAIN-CONTAINING PROTEIN"/>
    <property type="match status" value="1"/>
</dbReference>
<keyword evidence="3" id="KW-1185">Reference proteome</keyword>
<dbReference type="PATRIC" id="fig|1397.4.peg.4867"/>
<gene>
    <name evidence="2" type="ORF">ABW02_08475</name>
</gene>
<dbReference type="Gene3D" id="3.40.630.30">
    <property type="match status" value="1"/>
</dbReference>
<dbReference type="PANTHER" id="PTHR43792">
    <property type="entry name" value="GNAT FAMILY, PUTATIVE (AFU_ORTHOLOGUE AFUA_3G00765)-RELATED-RELATED"/>
    <property type="match status" value="1"/>
</dbReference>
<dbReference type="InterPro" id="IPR000182">
    <property type="entry name" value="GNAT_dom"/>
</dbReference>
<comment type="caution">
    <text evidence="2">The sequence shown here is derived from an EMBL/GenBank/DDBJ whole genome shotgun (WGS) entry which is preliminary data.</text>
</comment>
<dbReference type="InterPro" id="IPR051531">
    <property type="entry name" value="N-acetyltransferase"/>
</dbReference>
<evidence type="ECO:0000313" key="3">
    <source>
        <dbReference type="Proteomes" id="UP000036045"/>
    </source>
</evidence>
<dbReference type="EMBL" id="LDPH01000006">
    <property type="protein sequence ID" value="KLV26994.1"/>
    <property type="molecule type" value="Genomic_DNA"/>
</dbReference>
<accession>A0A0J1IM01</accession>
<dbReference type="SUPFAM" id="SSF55729">
    <property type="entry name" value="Acyl-CoA N-acyltransferases (Nat)"/>
    <property type="match status" value="1"/>
</dbReference>
<dbReference type="Pfam" id="PF00583">
    <property type="entry name" value="Acetyltransf_1"/>
    <property type="match status" value="1"/>
</dbReference>
<protein>
    <recommendedName>
        <fullName evidence="1">N-acetyltransferase domain-containing protein</fullName>
    </recommendedName>
</protein>
<dbReference type="InterPro" id="IPR016181">
    <property type="entry name" value="Acyl_CoA_acyltransferase"/>
</dbReference>
<name>A0A0J1IM01_NIACI</name>